<feature type="compositionally biased region" description="Basic and acidic residues" evidence="7">
    <location>
        <begin position="292"/>
        <end position="306"/>
    </location>
</feature>
<keyword evidence="5" id="KW-0539">Nucleus</keyword>
<dbReference type="GO" id="GO:0005634">
    <property type="term" value="C:nucleus"/>
    <property type="evidence" value="ECO:0007669"/>
    <property type="project" value="UniProtKB-SubCell"/>
</dbReference>
<evidence type="ECO:0000256" key="6">
    <source>
        <dbReference type="SAM" id="Coils"/>
    </source>
</evidence>
<gene>
    <name evidence="8" type="ORF">NP493_1085g00043</name>
</gene>
<evidence type="ECO:0008006" key="10">
    <source>
        <dbReference type="Google" id="ProtNLM"/>
    </source>
</evidence>
<evidence type="ECO:0000256" key="7">
    <source>
        <dbReference type="SAM" id="MobiDB-lite"/>
    </source>
</evidence>
<keyword evidence="3" id="KW-0507">mRNA processing</keyword>
<feature type="compositionally biased region" description="Basic and acidic residues" evidence="7">
    <location>
        <begin position="447"/>
        <end position="457"/>
    </location>
</feature>
<feature type="compositionally biased region" description="Basic and acidic residues" evidence="7">
    <location>
        <begin position="334"/>
        <end position="350"/>
    </location>
</feature>
<dbReference type="PANTHER" id="PTHR15217:SF0">
    <property type="entry name" value="PRE-MRNA-SPLICING REGULATOR WTAP"/>
    <property type="match status" value="1"/>
</dbReference>
<feature type="compositionally biased region" description="Polar residues" evidence="7">
    <location>
        <begin position="394"/>
        <end position="413"/>
    </location>
</feature>
<dbReference type="GO" id="GO:0016556">
    <property type="term" value="P:mRNA modification"/>
    <property type="evidence" value="ECO:0007669"/>
    <property type="project" value="InterPro"/>
</dbReference>
<name>A0AAD9KHF5_RIDPI</name>
<comment type="caution">
    <text evidence="8">The sequence shown here is derived from an EMBL/GenBank/DDBJ whole genome shotgun (WGS) entry which is preliminary data.</text>
</comment>
<reference evidence="8" key="1">
    <citation type="journal article" date="2023" name="Mol. Biol. Evol.">
        <title>Third-Generation Sequencing Reveals the Adaptive Role of the Epigenome in Three Deep-Sea Polychaetes.</title>
        <authorList>
            <person name="Perez M."/>
            <person name="Aroh O."/>
            <person name="Sun Y."/>
            <person name="Lan Y."/>
            <person name="Juniper S.K."/>
            <person name="Young C.R."/>
            <person name="Angers B."/>
            <person name="Qian P.Y."/>
        </authorList>
    </citation>
    <scope>NUCLEOTIDE SEQUENCE</scope>
    <source>
        <strain evidence="8">R07B-5</strain>
    </source>
</reference>
<evidence type="ECO:0000256" key="5">
    <source>
        <dbReference type="ARBA" id="ARBA00023242"/>
    </source>
</evidence>
<dbReference type="GO" id="GO:0000381">
    <property type="term" value="P:regulation of alternative mRNA splicing, via spliceosome"/>
    <property type="evidence" value="ECO:0007669"/>
    <property type="project" value="InterPro"/>
</dbReference>
<organism evidence="8 9">
    <name type="scientific">Ridgeia piscesae</name>
    <name type="common">Tubeworm</name>
    <dbReference type="NCBI Taxonomy" id="27915"/>
    <lineage>
        <taxon>Eukaryota</taxon>
        <taxon>Metazoa</taxon>
        <taxon>Spiralia</taxon>
        <taxon>Lophotrochozoa</taxon>
        <taxon>Annelida</taxon>
        <taxon>Polychaeta</taxon>
        <taxon>Sedentaria</taxon>
        <taxon>Canalipalpata</taxon>
        <taxon>Sabellida</taxon>
        <taxon>Siboglinidae</taxon>
        <taxon>Ridgeia</taxon>
    </lineage>
</organism>
<dbReference type="Proteomes" id="UP001209878">
    <property type="component" value="Unassembled WGS sequence"/>
</dbReference>
<comment type="similarity">
    <text evidence="2">Belongs to the fl(2)d family.</text>
</comment>
<dbReference type="GO" id="GO:0006397">
    <property type="term" value="P:mRNA processing"/>
    <property type="evidence" value="ECO:0007669"/>
    <property type="project" value="UniProtKB-KW"/>
</dbReference>
<keyword evidence="9" id="KW-1185">Reference proteome</keyword>
<evidence type="ECO:0000313" key="8">
    <source>
        <dbReference type="EMBL" id="KAK2171269.1"/>
    </source>
</evidence>
<dbReference type="PANTHER" id="PTHR15217">
    <property type="entry name" value="WILMS' TUMOR 1-ASSOCIATING PROTEIN"/>
    <property type="match status" value="1"/>
</dbReference>
<dbReference type="GO" id="GO:0008380">
    <property type="term" value="P:RNA splicing"/>
    <property type="evidence" value="ECO:0007669"/>
    <property type="project" value="UniProtKB-KW"/>
</dbReference>
<proteinExistence type="inferred from homology"/>
<evidence type="ECO:0000256" key="3">
    <source>
        <dbReference type="ARBA" id="ARBA00022664"/>
    </source>
</evidence>
<accession>A0AAD9KHF5</accession>
<comment type="subcellular location">
    <subcellularLocation>
        <location evidence="1">Nucleus</location>
    </subcellularLocation>
</comment>
<evidence type="ECO:0000256" key="2">
    <source>
        <dbReference type="ARBA" id="ARBA00010313"/>
    </source>
</evidence>
<feature type="compositionally biased region" description="Low complexity" evidence="7">
    <location>
        <begin position="210"/>
        <end position="230"/>
    </location>
</feature>
<evidence type="ECO:0000256" key="1">
    <source>
        <dbReference type="ARBA" id="ARBA00004123"/>
    </source>
</evidence>
<protein>
    <recommendedName>
        <fullName evidence="10">Pre-mRNA-splicing regulator female-lethal(2)D</fullName>
    </recommendedName>
</protein>
<dbReference type="EMBL" id="JAODUO010001084">
    <property type="protein sequence ID" value="KAK2171269.1"/>
    <property type="molecule type" value="Genomic_DNA"/>
</dbReference>
<sequence length="482" mass="53104">MLVMRLSSKDQEMQDYIVQIQELKQAHNPSAAKLRSMMLDPAVNLMFERMKKEVELCKEKLEQAQNDLAAWKFSPDSQTGQKLMAKCRMLLKENDELGKVISSGRVAKLESEIALEKKFVEEMKLSQAEMDEFLVDMDEDVEGMQSTICLLQQQLKETKELVSKLQAENAKLCAQVASSHQPVPQQQQQQQYGCAHATTDDSSSVERTTEAAPSTPEGAAAAPRTTHTPPSVLAANSNSTETAVESMDVDMPVDDNRVRTPTTPLSDDRGDVNVETRAAPPAAHTSNNSQLREVHNGSRTADDHKSVAGHATNNRTQEDDEMAACPTTNGQVPHESDLPRHGRHPDDRTEVSACRYDDNDDTEATSRRNSRLHDDNVGLKGGAVFNKTDDSRLVTRSQTADYETEGTDVSSDAWSPRSPPVSTRHKVTTTTKQLHGDTAMSDDDDATPERQSLRTDAKSGVNSDVMLNGIVTTQTLTEEQDA</sequence>
<feature type="compositionally biased region" description="Polar residues" evidence="7">
    <location>
        <begin position="234"/>
        <end position="243"/>
    </location>
</feature>
<keyword evidence="4" id="KW-0508">mRNA splicing</keyword>
<dbReference type="Pfam" id="PF17098">
    <property type="entry name" value="Wtap"/>
    <property type="match status" value="1"/>
</dbReference>
<feature type="region of interest" description="Disordered" evidence="7">
    <location>
        <begin position="184"/>
        <end position="466"/>
    </location>
</feature>
<evidence type="ECO:0000256" key="4">
    <source>
        <dbReference type="ARBA" id="ARBA00023187"/>
    </source>
</evidence>
<feature type="coiled-coil region" evidence="6">
    <location>
        <begin position="6"/>
        <end position="67"/>
    </location>
</feature>
<dbReference type="AlphaFoldDB" id="A0AAD9KHF5"/>
<keyword evidence="6" id="KW-0175">Coiled coil</keyword>
<evidence type="ECO:0000313" key="9">
    <source>
        <dbReference type="Proteomes" id="UP001209878"/>
    </source>
</evidence>
<dbReference type="InterPro" id="IPR033757">
    <property type="entry name" value="WTAP"/>
</dbReference>